<comment type="caution">
    <text evidence="2">The sequence shown here is derived from an EMBL/GenBank/DDBJ whole genome shotgun (WGS) entry which is preliminary data.</text>
</comment>
<dbReference type="EMBL" id="BEXD01000414">
    <property type="protein sequence ID" value="GBB87276.1"/>
    <property type="molecule type" value="Genomic_DNA"/>
</dbReference>
<dbReference type="SUPFAM" id="SSF101908">
    <property type="entry name" value="Putative isomerase YbhE"/>
    <property type="match status" value="1"/>
</dbReference>
<feature type="transmembrane region" description="Helical" evidence="1">
    <location>
        <begin position="786"/>
        <end position="809"/>
    </location>
</feature>
<name>A0A2Z6R3B2_9GLOM</name>
<gene>
    <name evidence="2" type="ORF">RclHR1_13700007</name>
</gene>
<protein>
    <recommendedName>
        <fullName evidence="4">Ion transport domain-containing protein</fullName>
    </recommendedName>
</protein>
<organism evidence="2 3">
    <name type="scientific">Rhizophagus clarus</name>
    <dbReference type="NCBI Taxonomy" id="94130"/>
    <lineage>
        <taxon>Eukaryota</taxon>
        <taxon>Fungi</taxon>
        <taxon>Fungi incertae sedis</taxon>
        <taxon>Mucoromycota</taxon>
        <taxon>Glomeromycotina</taxon>
        <taxon>Glomeromycetes</taxon>
        <taxon>Glomerales</taxon>
        <taxon>Glomeraceae</taxon>
        <taxon>Rhizophagus</taxon>
    </lineage>
</organism>
<evidence type="ECO:0000313" key="3">
    <source>
        <dbReference type="Proteomes" id="UP000247702"/>
    </source>
</evidence>
<proteinExistence type="predicted"/>
<dbReference type="Proteomes" id="UP000247702">
    <property type="component" value="Unassembled WGS sequence"/>
</dbReference>
<dbReference type="AlphaFoldDB" id="A0A2Z6R3B2"/>
<dbReference type="Gene3D" id="2.130.10.10">
    <property type="entry name" value="YVTN repeat-like/Quinoprotein amine dehydrogenase"/>
    <property type="match status" value="1"/>
</dbReference>
<reference evidence="2 3" key="1">
    <citation type="submission" date="2017-11" db="EMBL/GenBank/DDBJ databases">
        <title>The genome of Rhizophagus clarus HR1 reveals common genetic basis of auxotrophy among arbuscular mycorrhizal fungi.</title>
        <authorList>
            <person name="Kobayashi Y."/>
        </authorList>
    </citation>
    <scope>NUCLEOTIDE SEQUENCE [LARGE SCALE GENOMIC DNA]</scope>
    <source>
        <strain evidence="2 3">HR1</strain>
    </source>
</reference>
<keyword evidence="1" id="KW-1133">Transmembrane helix</keyword>
<dbReference type="STRING" id="94130.A0A2Z6R3B2"/>
<evidence type="ECO:0000313" key="2">
    <source>
        <dbReference type="EMBL" id="GBB87276.1"/>
    </source>
</evidence>
<accession>A0A2Z6R3B2</accession>
<dbReference type="InterPro" id="IPR015943">
    <property type="entry name" value="WD40/YVTN_repeat-like_dom_sf"/>
</dbReference>
<keyword evidence="1" id="KW-0812">Transmembrane</keyword>
<evidence type="ECO:0000256" key="1">
    <source>
        <dbReference type="SAM" id="Phobius"/>
    </source>
</evidence>
<keyword evidence="1" id="KW-0472">Membrane</keyword>
<keyword evidence="3" id="KW-1185">Reference proteome</keyword>
<sequence>MSNFSIEIDDKKFFIDKSDVDIDKGNPITKIEVSPNEEYLVIYSEDESIVGWNISDTNKEKHSTVYGIKNMDKICVSDDKKLVYICNNKLEIIDMNNNTQKIKLYYDDNIYQNHCTFNVKGEFVICNEVSEQKKILRIYSTEIKNNKWKCKQNYGIPQDYELINISKYNKLYLLLSNCIYEWDIETEKNVRIFADEENDEFEKRDIKISRNERFICLRIKYEKINGEEFENEKIKDKNKIIIYSIELEIPIATLNLNDGISDIWNSTMKYYWKICLDQNYHSSKAYRPEFFSSNIQIATKYAFGILDDDFLKIKFEEKLSLKNYDELSNENDKTIIECWNMYLNSDERDDVNKIKNTFKHVNILLFKPYQDILCVLLLEVKKVIEDVSPSNYASEGELIHNTIKWKIRINDYKIVLQVFKIDDHGNKWRLICKRIEKHNFGKGRILGMKLIDNNDIVILTTVGLFVYYFNEYNISLSYFYYLDLNRPDNYEKIEKIFSKTTLPLPIHDSFKLNGWALSLVDNKLALLKYGGELLTFAIENNNLELIEDIYKNCMNYFKQDLRNNGIFLNIITSKMLLLKNHFPTYIGRYLSETDLIIDSPSYSIVNQARYTFPAQLDNLTNSSRQNLRKFIEKCILSLDNVQSPSITFLIPYIKFVNYPQDYNFWSDFFLPEPSLFVEIVSKDIYKSLTILMSFAIAFYILLSPKSSYSLDELTVNDDDNNPWNLIPTYQVFENGTLNSNFLIRQNPDENTNRFTSLYSSFFAACLLLSGDTSSFSNWTFAKNLPLTILMILFIFIMVIYILNVFITLFGEALNEEEVEASYWKMKAEFISEIELFYLSPRQRRWQIWFPEVLYFNAKLDEAHEKIEKLINEGKWNTNEFPEMKQELLNKLRIQQK</sequence>
<evidence type="ECO:0008006" key="4">
    <source>
        <dbReference type="Google" id="ProtNLM"/>
    </source>
</evidence>